<reference evidence="1" key="1">
    <citation type="submission" date="2022-06" db="EMBL/GenBank/DDBJ databases">
        <authorList>
            <person name="Berger JAMES D."/>
            <person name="Berger JAMES D."/>
        </authorList>
    </citation>
    <scope>NUCLEOTIDE SEQUENCE [LARGE SCALE GENOMIC DNA]</scope>
</reference>
<keyword evidence="1" id="KW-1185">Reference proteome</keyword>
<sequence>MKLMKILKKIFLLSIKNDSFVPVLRCFPSSSSNIMSTGYLMKTVLQHNILIPTTIIGCRISDMKNTQYAYVLQHQHFYGTTMN</sequence>
<organism evidence="1 2">
    <name type="scientific">Schistosoma rodhaini</name>
    <dbReference type="NCBI Taxonomy" id="6188"/>
    <lineage>
        <taxon>Eukaryota</taxon>
        <taxon>Metazoa</taxon>
        <taxon>Spiralia</taxon>
        <taxon>Lophotrochozoa</taxon>
        <taxon>Platyhelminthes</taxon>
        <taxon>Trematoda</taxon>
        <taxon>Digenea</taxon>
        <taxon>Strigeidida</taxon>
        <taxon>Schistosomatoidea</taxon>
        <taxon>Schistosomatidae</taxon>
        <taxon>Schistosoma</taxon>
    </lineage>
</organism>
<evidence type="ECO:0000313" key="1">
    <source>
        <dbReference type="Proteomes" id="UP000050792"/>
    </source>
</evidence>
<dbReference type="Proteomes" id="UP000050792">
    <property type="component" value="Unassembled WGS sequence"/>
</dbReference>
<evidence type="ECO:0000313" key="2">
    <source>
        <dbReference type="WBParaSite" id="SRDH1_74590.1"/>
    </source>
</evidence>
<dbReference type="AlphaFoldDB" id="A0AA85G3Q4"/>
<name>A0AA85G3Q4_9TREM</name>
<protein>
    <submittedName>
        <fullName evidence="2">Uncharacterized protein</fullName>
    </submittedName>
</protein>
<proteinExistence type="predicted"/>
<dbReference type="WBParaSite" id="SRDH1_74590.1">
    <property type="protein sequence ID" value="SRDH1_74590.1"/>
    <property type="gene ID" value="SRDH1_74590"/>
</dbReference>
<reference evidence="2" key="2">
    <citation type="submission" date="2023-11" db="UniProtKB">
        <authorList>
            <consortium name="WormBaseParasite"/>
        </authorList>
    </citation>
    <scope>IDENTIFICATION</scope>
</reference>
<accession>A0AA85G3Q4</accession>